<dbReference type="STRING" id="3055.A0A2K3DMC1"/>
<dbReference type="GO" id="GO:0005524">
    <property type="term" value="F:ATP binding"/>
    <property type="evidence" value="ECO:0007669"/>
    <property type="project" value="UniProtKB-KW"/>
</dbReference>
<keyword evidence="3" id="KW-1133">Transmembrane helix</keyword>
<dbReference type="Proteomes" id="UP000006906">
    <property type="component" value="Chromosome 6"/>
</dbReference>
<dbReference type="AlphaFoldDB" id="A0A2K3DMC1"/>
<dbReference type="GO" id="GO:0016887">
    <property type="term" value="F:ATP hydrolysis activity"/>
    <property type="evidence" value="ECO:0007669"/>
    <property type="project" value="InterPro"/>
</dbReference>
<dbReference type="GO" id="GO:0005741">
    <property type="term" value="C:mitochondrial outer membrane"/>
    <property type="evidence" value="ECO:0000318"/>
    <property type="project" value="GO_Central"/>
</dbReference>
<reference evidence="5 6" key="1">
    <citation type="journal article" date="2007" name="Science">
        <title>The Chlamydomonas genome reveals the evolution of key animal and plant functions.</title>
        <authorList>
            <person name="Merchant S.S."/>
            <person name="Prochnik S.E."/>
            <person name="Vallon O."/>
            <person name="Harris E.H."/>
            <person name="Karpowicz S.J."/>
            <person name="Witman G.B."/>
            <person name="Terry A."/>
            <person name="Salamov A."/>
            <person name="Fritz-Laylin L.K."/>
            <person name="Marechal-Drouard L."/>
            <person name="Marshall W.F."/>
            <person name="Qu L.H."/>
            <person name="Nelson D.R."/>
            <person name="Sanderfoot A.A."/>
            <person name="Spalding M.H."/>
            <person name="Kapitonov V.V."/>
            <person name="Ren Q."/>
            <person name="Ferris P."/>
            <person name="Lindquist E."/>
            <person name="Shapiro H."/>
            <person name="Lucas S.M."/>
            <person name="Grimwood J."/>
            <person name="Schmutz J."/>
            <person name="Cardol P."/>
            <person name="Cerutti H."/>
            <person name="Chanfreau G."/>
            <person name="Chen C.L."/>
            <person name="Cognat V."/>
            <person name="Croft M.T."/>
            <person name="Dent R."/>
            <person name="Dutcher S."/>
            <person name="Fernandez E."/>
            <person name="Fukuzawa H."/>
            <person name="Gonzalez-Ballester D."/>
            <person name="Gonzalez-Halphen D."/>
            <person name="Hallmann A."/>
            <person name="Hanikenne M."/>
            <person name="Hippler M."/>
            <person name="Inwood W."/>
            <person name="Jabbari K."/>
            <person name="Kalanon M."/>
            <person name="Kuras R."/>
            <person name="Lefebvre P.A."/>
            <person name="Lemaire S.D."/>
            <person name="Lobanov A.V."/>
            <person name="Lohr M."/>
            <person name="Manuell A."/>
            <person name="Meier I."/>
            <person name="Mets L."/>
            <person name="Mittag M."/>
            <person name="Mittelmeier T."/>
            <person name="Moroney J.V."/>
            <person name="Moseley J."/>
            <person name="Napoli C."/>
            <person name="Nedelcu A.M."/>
            <person name="Niyogi K."/>
            <person name="Novoselov S.V."/>
            <person name="Paulsen I.T."/>
            <person name="Pazour G."/>
            <person name="Purton S."/>
            <person name="Ral J.P."/>
            <person name="Riano-Pachon D.M."/>
            <person name="Riekhof W."/>
            <person name="Rymarquis L."/>
            <person name="Schroda M."/>
            <person name="Stern D."/>
            <person name="Umen J."/>
            <person name="Willows R."/>
            <person name="Wilson N."/>
            <person name="Zimmer S.L."/>
            <person name="Allmer J."/>
            <person name="Balk J."/>
            <person name="Bisova K."/>
            <person name="Chen C.J."/>
            <person name="Elias M."/>
            <person name="Gendler K."/>
            <person name="Hauser C."/>
            <person name="Lamb M.R."/>
            <person name="Ledford H."/>
            <person name="Long J.C."/>
            <person name="Minagawa J."/>
            <person name="Page M.D."/>
            <person name="Pan J."/>
            <person name="Pootakham W."/>
            <person name="Roje S."/>
            <person name="Rose A."/>
            <person name="Stahlberg E."/>
            <person name="Terauchi A.M."/>
            <person name="Yang P."/>
            <person name="Ball S."/>
            <person name="Bowler C."/>
            <person name="Dieckmann C.L."/>
            <person name="Gladyshev V.N."/>
            <person name="Green P."/>
            <person name="Jorgensen R."/>
            <person name="Mayfield S."/>
            <person name="Mueller-Roeber B."/>
            <person name="Rajamani S."/>
            <person name="Sayre R.T."/>
            <person name="Brokstein P."/>
            <person name="Dubchak I."/>
            <person name="Goodstein D."/>
            <person name="Hornick L."/>
            <person name="Huang Y.W."/>
            <person name="Jhaveri J."/>
            <person name="Luo Y."/>
            <person name="Martinez D."/>
            <person name="Ngau W.C."/>
            <person name="Otillar B."/>
            <person name="Poliakov A."/>
            <person name="Porter A."/>
            <person name="Szajkowski L."/>
            <person name="Werner G."/>
            <person name="Zhou K."/>
            <person name="Grigoriev I.V."/>
            <person name="Rokhsar D.S."/>
            <person name="Grossman A.R."/>
        </authorList>
    </citation>
    <scope>NUCLEOTIDE SEQUENCE [LARGE SCALE GENOMIC DNA]</scope>
    <source>
        <strain evidence="6">CC-503</strain>
    </source>
</reference>
<keyword evidence="2" id="KW-0067">ATP-binding</keyword>
<dbReference type="InterPro" id="IPR003959">
    <property type="entry name" value="ATPase_AAA_core"/>
</dbReference>
<gene>
    <name evidence="5" type="ORF">CHLRE_06g256050v5</name>
</gene>
<accession>A0A2K3DMC1</accession>
<name>A0A2K3DMC1_CHLRE</name>
<evidence type="ECO:0000256" key="3">
    <source>
        <dbReference type="SAM" id="Phobius"/>
    </source>
</evidence>
<evidence type="ECO:0000256" key="2">
    <source>
        <dbReference type="ARBA" id="ARBA00022840"/>
    </source>
</evidence>
<keyword evidence="3" id="KW-0812">Transmembrane</keyword>
<feature type="domain" description="ATPase AAA-type core" evidence="4">
    <location>
        <begin position="136"/>
        <end position="227"/>
    </location>
</feature>
<dbReference type="Gene3D" id="3.40.50.300">
    <property type="entry name" value="P-loop containing nucleotide triphosphate hydrolases"/>
    <property type="match status" value="1"/>
</dbReference>
<evidence type="ECO:0000256" key="1">
    <source>
        <dbReference type="ARBA" id="ARBA00022741"/>
    </source>
</evidence>
<organism evidence="5 6">
    <name type="scientific">Chlamydomonas reinhardtii</name>
    <name type="common">Chlamydomonas smithii</name>
    <dbReference type="NCBI Taxonomy" id="3055"/>
    <lineage>
        <taxon>Eukaryota</taxon>
        <taxon>Viridiplantae</taxon>
        <taxon>Chlorophyta</taxon>
        <taxon>core chlorophytes</taxon>
        <taxon>Chlorophyceae</taxon>
        <taxon>CS clade</taxon>
        <taxon>Chlamydomonadales</taxon>
        <taxon>Chlamydomonadaceae</taxon>
        <taxon>Chlamydomonas</taxon>
    </lineage>
</organism>
<dbReference type="InterPro" id="IPR027417">
    <property type="entry name" value="P-loop_NTPase"/>
</dbReference>
<evidence type="ECO:0000259" key="4">
    <source>
        <dbReference type="Pfam" id="PF00004"/>
    </source>
</evidence>
<protein>
    <recommendedName>
        <fullName evidence="4">ATPase AAA-type core domain-containing protein</fullName>
    </recommendedName>
</protein>
<dbReference type="InterPro" id="IPR051701">
    <property type="entry name" value="Mito_OM_Translocase_MSP1"/>
</dbReference>
<keyword evidence="6" id="KW-1185">Reference proteome</keyword>
<dbReference type="PANTHER" id="PTHR45644">
    <property type="entry name" value="AAA ATPASE, PUTATIVE (AFU_ORTHOLOGUE AFUA_2G12920)-RELATED-RELATED"/>
    <property type="match status" value="1"/>
</dbReference>
<keyword evidence="3" id="KW-0472">Membrane</keyword>
<dbReference type="InParanoid" id="A0A2K3DMC1"/>
<feature type="transmembrane region" description="Helical" evidence="3">
    <location>
        <begin position="28"/>
        <end position="48"/>
    </location>
</feature>
<dbReference type="RefSeq" id="XP_001696628.2">
    <property type="nucleotide sequence ID" value="XM_001696576.2"/>
</dbReference>
<keyword evidence="1" id="KW-0547">Nucleotide-binding</keyword>
<dbReference type="Pfam" id="PF00004">
    <property type="entry name" value="AAA"/>
    <property type="match status" value="1"/>
</dbReference>
<dbReference type="SUPFAM" id="SSF52540">
    <property type="entry name" value="P-loop containing nucleoside triphosphate hydrolases"/>
    <property type="match status" value="1"/>
</dbReference>
<dbReference type="GeneID" id="5722124"/>
<sequence length="432" mass="46812">MDTRVPEKLPHRYGPAPTAAMKIGRATLWTIAGSVAIVGVAAWQHYFLMASHQQLQECSEEIARKAAAAGPLELTTEEACLEACVKGQDELALMRVFGADPDLIQSLETEVVQPLRHPQQLAAQDMPAHLEPPHLVLIEGPVQTGKKSVVMEVARTNGITVLHLDKHSLEAAHKAACCWGALGSWWSGGGSVVAAAFSLAKKLQPCIILLDKPHELSRGMQVALRAELQRLRAAPQAWSQERVSVVVTVAPLLWHPPVHVPARHRMKTALPSTRQLAAMLHGFLHRLQSSGQQPVQAQLLWALQQAARDERADTDLGFQVHQFVRRLWSRTAPQMAWLVLRARQRVAGDANDGAAHPLVLQDLEAALQDLLAEEWQGWWWPGSWSAGTWLRVGAAVGLVGGAVAVALMPDGGGQRSGSVSGTALVPVGVSKR</sequence>
<dbReference type="PANTHER" id="PTHR45644:SF3">
    <property type="entry name" value="FI08533P-RELATED"/>
    <property type="match status" value="1"/>
</dbReference>
<proteinExistence type="predicted"/>
<dbReference type="EMBL" id="CM008967">
    <property type="protein sequence ID" value="PNW81682.1"/>
    <property type="molecule type" value="Genomic_DNA"/>
</dbReference>
<dbReference type="KEGG" id="cre:CHLRE_06g256050v5"/>
<evidence type="ECO:0000313" key="6">
    <source>
        <dbReference type="Proteomes" id="UP000006906"/>
    </source>
</evidence>
<dbReference type="Gramene" id="PNW81682">
    <property type="protein sequence ID" value="PNW81682"/>
    <property type="gene ID" value="CHLRE_06g256050v5"/>
</dbReference>
<dbReference type="PaxDb" id="3055-EDP08604"/>
<dbReference type="OrthoDB" id="560708at2759"/>
<evidence type="ECO:0000313" key="5">
    <source>
        <dbReference type="EMBL" id="PNW81682.1"/>
    </source>
</evidence>
<dbReference type="ExpressionAtlas" id="A0A2K3DMC1">
    <property type="expression patterns" value="baseline and differential"/>
</dbReference>